<keyword evidence="2" id="KW-0813">Transport</keyword>
<dbReference type="STRING" id="1121324.CLIT_2c01040"/>
<keyword evidence="3" id="KW-0547">Nucleotide-binding</keyword>
<dbReference type="InterPro" id="IPR003439">
    <property type="entry name" value="ABC_transporter-like_ATP-bd"/>
</dbReference>
<keyword evidence="7" id="KW-1185">Reference proteome</keyword>
<dbReference type="EMBL" id="JJMM01000002">
    <property type="protein sequence ID" value="KDR96498.1"/>
    <property type="molecule type" value="Genomic_DNA"/>
</dbReference>
<evidence type="ECO:0000259" key="5">
    <source>
        <dbReference type="PROSITE" id="PS50893"/>
    </source>
</evidence>
<dbReference type="PANTHER" id="PTHR42711:SF5">
    <property type="entry name" value="ABC TRANSPORTER ATP-BINDING PROTEIN NATA"/>
    <property type="match status" value="1"/>
</dbReference>
<dbReference type="OrthoDB" id="1756772at2"/>
<dbReference type="PANTHER" id="PTHR42711">
    <property type="entry name" value="ABC TRANSPORTER ATP-BINDING PROTEIN"/>
    <property type="match status" value="1"/>
</dbReference>
<evidence type="ECO:0000256" key="1">
    <source>
        <dbReference type="ARBA" id="ARBA00005417"/>
    </source>
</evidence>
<dbReference type="InterPro" id="IPR027417">
    <property type="entry name" value="P-loop_NTPase"/>
</dbReference>
<accession>A0A069RI81</accession>
<dbReference type="InterPro" id="IPR050763">
    <property type="entry name" value="ABC_transporter_ATP-binding"/>
</dbReference>
<dbReference type="Gene3D" id="3.40.50.300">
    <property type="entry name" value="P-loop containing nucleotide triphosphate hydrolases"/>
    <property type="match status" value="1"/>
</dbReference>
<dbReference type="AlphaFoldDB" id="A0A069RI81"/>
<dbReference type="GO" id="GO:0005524">
    <property type="term" value="F:ATP binding"/>
    <property type="evidence" value="ECO:0007669"/>
    <property type="project" value="UniProtKB-KW"/>
</dbReference>
<dbReference type="eggNOG" id="COG1131">
    <property type="taxonomic scope" value="Bacteria"/>
</dbReference>
<dbReference type="SUPFAM" id="SSF52540">
    <property type="entry name" value="P-loop containing nucleoside triphosphate hydrolases"/>
    <property type="match status" value="1"/>
</dbReference>
<dbReference type="Pfam" id="PF00005">
    <property type="entry name" value="ABC_tran"/>
    <property type="match status" value="1"/>
</dbReference>
<evidence type="ECO:0000313" key="7">
    <source>
        <dbReference type="Proteomes" id="UP000027946"/>
    </source>
</evidence>
<gene>
    <name evidence="6" type="primary">nodI</name>
    <name evidence="6" type="ORF">CLIT_2c01040</name>
</gene>
<evidence type="ECO:0000313" key="6">
    <source>
        <dbReference type="EMBL" id="KDR96498.1"/>
    </source>
</evidence>
<reference evidence="6 7" key="1">
    <citation type="submission" date="2014-03" db="EMBL/GenBank/DDBJ databases">
        <title>Genome sequence of Clostridium litorale W6, DSM 5388.</title>
        <authorList>
            <person name="Poehlein A."/>
            <person name="Jagirdar A."/>
            <person name="Khonsari B."/>
            <person name="Chibani C.M."/>
            <person name="Gutierrez Gutierrez D.A."/>
            <person name="Davydova E."/>
            <person name="Alghaithi H.S."/>
            <person name="Nair K.P."/>
            <person name="Dhamotharan K."/>
            <person name="Chandran L."/>
            <person name="G W."/>
            <person name="Daniel R."/>
        </authorList>
    </citation>
    <scope>NUCLEOTIDE SEQUENCE [LARGE SCALE GENOMIC DNA]</scope>
    <source>
        <strain evidence="6 7">W6</strain>
    </source>
</reference>
<comment type="caution">
    <text evidence="6">The sequence shown here is derived from an EMBL/GenBank/DDBJ whole genome shotgun (WGS) entry which is preliminary data.</text>
</comment>
<name>A0A069RI81_PEPLI</name>
<dbReference type="InterPro" id="IPR017871">
    <property type="entry name" value="ABC_transporter-like_CS"/>
</dbReference>
<keyword evidence="4 6" id="KW-0067">ATP-binding</keyword>
<proteinExistence type="inferred from homology"/>
<protein>
    <submittedName>
        <fullName evidence="6">Nod factor export ATP-binding protein I</fullName>
        <ecNumber evidence="6">3.6.3.-</ecNumber>
    </submittedName>
</protein>
<dbReference type="InterPro" id="IPR003593">
    <property type="entry name" value="AAA+_ATPase"/>
</dbReference>
<feature type="domain" description="ABC transporter" evidence="5">
    <location>
        <begin position="2"/>
        <end position="232"/>
    </location>
</feature>
<dbReference type="GO" id="GO:0016887">
    <property type="term" value="F:ATP hydrolysis activity"/>
    <property type="evidence" value="ECO:0007669"/>
    <property type="project" value="InterPro"/>
</dbReference>
<dbReference type="EC" id="3.6.3.-" evidence="6"/>
<dbReference type="RefSeq" id="WP_038260948.1">
    <property type="nucleotide sequence ID" value="NZ_FSRH01000001.1"/>
</dbReference>
<comment type="similarity">
    <text evidence="1">Belongs to the ABC transporter superfamily.</text>
</comment>
<evidence type="ECO:0000256" key="2">
    <source>
        <dbReference type="ARBA" id="ARBA00022448"/>
    </source>
</evidence>
<sequence length="281" mass="31721">MITCNNLYKSFGDFNAVDGISFSIPAGGFWGLLGPNGAGKTTLIRMMIGLLEPTGGEVVFDGVKMQKDAISVKRKIGVVSQHMNLDKELSVEENLYFSGLLYHIPKEEIRRRTQELLSFLDLENARKRLSKHLSGGMKRKLMIARAIMHDPQYIFLDEPTAGVDASARKEIWDFLKSQHESGKTIVLTTHYIEEAQRLCDNVMLINEGTIFKDGSPMELINSIGRYKLEYQADGHSLSSFHETLSQAKEIAIGIDKGYHITDTSLEDVFFSYTQKKVHIWK</sequence>
<dbReference type="PROSITE" id="PS50893">
    <property type="entry name" value="ABC_TRANSPORTER_2"/>
    <property type="match status" value="1"/>
</dbReference>
<evidence type="ECO:0000256" key="4">
    <source>
        <dbReference type="ARBA" id="ARBA00022840"/>
    </source>
</evidence>
<dbReference type="Proteomes" id="UP000027946">
    <property type="component" value="Unassembled WGS sequence"/>
</dbReference>
<dbReference type="SMART" id="SM00382">
    <property type="entry name" value="AAA"/>
    <property type="match status" value="1"/>
</dbReference>
<dbReference type="PROSITE" id="PS00211">
    <property type="entry name" value="ABC_TRANSPORTER_1"/>
    <property type="match status" value="1"/>
</dbReference>
<organism evidence="6 7">
    <name type="scientific">Peptoclostridium litorale DSM 5388</name>
    <dbReference type="NCBI Taxonomy" id="1121324"/>
    <lineage>
        <taxon>Bacteria</taxon>
        <taxon>Bacillati</taxon>
        <taxon>Bacillota</taxon>
        <taxon>Clostridia</taxon>
        <taxon>Peptostreptococcales</taxon>
        <taxon>Peptoclostridiaceae</taxon>
        <taxon>Peptoclostridium</taxon>
    </lineage>
</organism>
<evidence type="ECO:0000256" key="3">
    <source>
        <dbReference type="ARBA" id="ARBA00022741"/>
    </source>
</evidence>
<keyword evidence="6" id="KW-0378">Hydrolase</keyword>